<dbReference type="AlphaFoldDB" id="A0AAV6UJF6"/>
<name>A0AAV6UJF6_9ARAC</name>
<reference evidence="1 2" key="1">
    <citation type="journal article" date="2022" name="Nat. Ecol. Evol.">
        <title>A masculinizing supergene underlies an exaggerated male reproductive morph in a spider.</title>
        <authorList>
            <person name="Hendrickx F."/>
            <person name="De Corte Z."/>
            <person name="Sonet G."/>
            <person name="Van Belleghem S.M."/>
            <person name="Kostlbacher S."/>
            <person name="Vangestel C."/>
        </authorList>
    </citation>
    <scope>NUCLEOTIDE SEQUENCE [LARGE SCALE GENOMIC DNA]</scope>
    <source>
        <strain evidence="1">W744_W776</strain>
    </source>
</reference>
<protein>
    <submittedName>
        <fullName evidence="1">Uncharacterized protein</fullName>
    </submittedName>
</protein>
<dbReference type="EMBL" id="JAFNEN010000374">
    <property type="protein sequence ID" value="KAG8184414.1"/>
    <property type="molecule type" value="Genomic_DNA"/>
</dbReference>
<dbReference type="Proteomes" id="UP000827092">
    <property type="component" value="Unassembled WGS sequence"/>
</dbReference>
<organism evidence="1 2">
    <name type="scientific">Oedothorax gibbosus</name>
    <dbReference type="NCBI Taxonomy" id="931172"/>
    <lineage>
        <taxon>Eukaryota</taxon>
        <taxon>Metazoa</taxon>
        <taxon>Ecdysozoa</taxon>
        <taxon>Arthropoda</taxon>
        <taxon>Chelicerata</taxon>
        <taxon>Arachnida</taxon>
        <taxon>Araneae</taxon>
        <taxon>Araneomorphae</taxon>
        <taxon>Entelegynae</taxon>
        <taxon>Araneoidea</taxon>
        <taxon>Linyphiidae</taxon>
        <taxon>Erigoninae</taxon>
        <taxon>Oedothorax</taxon>
    </lineage>
</organism>
<proteinExistence type="predicted"/>
<gene>
    <name evidence="1" type="ORF">JTE90_004584</name>
</gene>
<accession>A0AAV6UJF6</accession>
<evidence type="ECO:0000313" key="1">
    <source>
        <dbReference type="EMBL" id="KAG8184414.1"/>
    </source>
</evidence>
<keyword evidence="2" id="KW-1185">Reference proteome</keyword>
<comment type="caution">
    <text evidence="1">The sequence shown here is derived from an EMBL/GenBank/DDBJ whole genome shotgun (WGS) entry which is preliminary data.</text>
</comment>
<sequence length="86" mass="9617">MPRIYSSSGEIRFKKDPSIIDYEAAYTTWCRLQLPGTESFSRPRVVAGSCLVIPSIIPVIRSGDPDLTTRNMWYVVVATLGLVKLL</sequence>
<evidence type="ECO:0000313" key="2">
    <source>
        <dbReference type="Proteomes" id="UP000827092"/>
    </source>
</evidence>